<feature type="transmembrane region" description="Helical" evidence="1">
    <location>
        <begin position="409"/>
        <end position="429"/>
    </location>
</feature>
<feature type="transmembrane region" description="Helical" evidence="1">
    <location>
        <begin position="435"/>
        <end position="457"/>
    </location>
</feature>
<feature type="transmembrane region" description="Helical" evidence="1">
    <location>
        <begin position="499"/>
        <end position="521"/>
    </location>
</feature>
<accession>A0A1M7ZKA9</accession>
<dbReference type="EMBL" id="FRXO01000003">
    <property type="protein sequence ID" value="SHO65311.1"/>
    <property type="molecule type" value="Genomic_DNA"/>
</dbReference>
<feature type="domain" description="Predicted membrane protein YciQ-like C-terminal" evidence="3">
    <location>
        <begin position="476"/>
        <end position="583"/>
    </location>
</feature>
<dbReference type="Proteomes" id="UP000186406">
    <property type="component" value="Unassembled WGS sequence"/>
</dbReference>
<proteinExistence type="predicted"/>
<dbReference type="InterPro" id="IPR048389">
    <property type="entry name" value="YciQ-like_C"/>
</dbReference>
<keyword evidence="5" id="KW-1185">Reference proteome</keyword>
<feature type="domain" description="DUF2207" evidence="2">
    <location>
        <begin position="53"/>
        <end position="242"/>
    </location>
</feature>
<evidence type="ECO:0000259" key="2">
    <source>
        <dbReference type="Pfam" id="PF09972"/>
    </source>
</evidence>
<dbReference type="RefSeq" id="WP_073628154.1">
    <property type="nucleotide sequence ID" value="NZ_FRXO01000003.1"/>
</dbReference>
<protein>
    <submittedName>
        <fullName evidence="4">Predicted membrane protein</fullName>
    </submittedName>
</protein>
<dbReference type="OrthoDB" id="9767603at2"/>
<feature type="transmembrane region" description="Helical" evidence="1">
    <location>
        <begin position="469"/>
        <end position="493"/>
    </location>
</feature>
<keyword evidence="1" id="KW-0812">Transmembrane</keyword>
<keyword evidence="1" id="KW-0472">Membrane</keyword>
<feature type="domain" description="Predicted membrane protein YciQ-like C-terminal" evidence="3">
    <location>
        <begin position="297"/>
        <end position="456"/>
    </location>
</feature>
<evidence type="ECO:0000259" key="3">
    <source>
        <dbReference type="Pfam" id="PF20990"/>
    </source>
</evidence>
<dbReference type="Pfam" id="PF09972">
    <property type="entry name" value="DUF2207"/>
    <property type="match status" value="1"/>
</dbReference>
<evidence type="ECO:0000256" key="1">
    <source>
        <dbReference type="SAM" id="Phobius"/>
    </source>
</evidence>
<dbReference type="Pfam" id="PF20990">
    <property type="entry name" value="DUF2207_C"/>
    <property type="match status" value="2"/>
</dbReference>
<name>A0A1M7ZKA9_9HYPH</name>
<reference evidence="4 5" key="1">
    <citation type="submission" date="2016-12" db="EMBL/GenBank/DDBJ databases">
        <authorList>
            <person name="Song W.-J."/>
            <person name="Kurnit D.M."/>
        </authorList>
    </citation>
    <scope>NUCLEOTIDE SEQUENCE [LARGE SCALE GENOMIC DNA]</scope>
    <source>
        <strain evidence="4 5">DSM 19599</strain>
    </source>
</reference>
<sequence length="668" mass="70585">MRGEGDRRPAARGRTQGSAGRPARVVAALLAVLAILLAAPAAAQVADPGGPERILSYISAIAVESNGDIEVEETLTVVARGDQIRHGIYKDFNLVHASGYGRSRTSLDILSVMLDGEPVDYHTGSITDGRRLYIGDADSFVSDGTHIYQVTYRLGNEIAFYPDYDEIYLNVTGNGWTLPIEMARATVSPPPGAPVKSVDAYTGAYGDKGGAVRTTRNAEGDPVFTTTAPLQPGEGLTVAVAWPKGFVPEPTGLEQAMDAMMPALVAGAGFVVALLYYLWAWRRVGRDPVPGPVIPVYRPELPPYAMRFIERVGYDPVCLAAAVIDLAVKGYIRIDERDRKDASLTRQATGRRPPSAGEEVVLKHLFPGPEEGAFTDFGEHSVRVAETSRKFASFLKGRFLRDYIAQNRGWFAVGAIITLASWIGAGFTVSDPGTVAGEAVGAALATILVLGIGTSAVSQWRDMLRGRWIALPGVLVWTVFVIFGTVGWLVTALSLMVDLGLAAALVLIAGTGLNVLFFHLLKRPTAAGRKALDEIAGTRLYLTVAEADRLKFHNPPDRTPAHFEEMLPYAIALGVETAWTDQFKAALAASAAAGIAATLPQPDWYSGSHWNEGGWSNLGGGLTNSVTSSVQKGMQAIAAAKAKSTGVGASFGGGFSGGGGGSSGGGGW</sequence>
<keyword evidence="1" id="KW-1133">Transmembrane helix</keyword>
<dbReference type="AlphaFoldDB" id="A0A1M7ZKA9"/>
<dbReference type="InterPro" id="IPR018702">
    <property type="entry name" value="DUF2207"/>
</dbReference>
<feature type="transmembrane region" description="Helical" evidence="1">
    <location>
        <begin position="259"/>
        <end position="279"/>
    </location>
</feature>
<dbReference type="STRING" id="1123029.SAMN02745172_02067"/>
<evidence type="ECO:0000313" key="4">
    <source>
        <dbReference type="EMBL" id="SHO65311.1"/>
    </source>
</evidence>
<gene>
    <name evidence="4" type="ORF">SAMN02745172_02067</name>
</gene>
<evidence type="ECO:0000313" key="5">
    <source>
        <dbReference type="Proteomes" id="UP000186406"/>
    </source>
</evidence>
<organism evidence="4 5">
    <name type="scientific">Pseudoxanthobacter soli DSM 19599</name>
    <dbReference type="NCBI Taxonomy" id="1123029"/>
    <lineage>
        <taxon>Bacteria</taxon>
        <taxon>Pseudomonadati</taxon>
        <taxon>Pseudomonadota</taxon>
        <taxon>Alphaproteobacteria</taxon>
        <taxon>Hyphomicrobiales</taxon>
        <taxon>Segnochrobactraceae</taxon>
        <taxon>Pseudoxanthobacter</taxon>
    </lineage>
</organism>